<evidence type="ECO:0000313" key="5">
    <source>
        <dbReference type="EMBL" id="TDL16769.1"/>
    </source>
</evidence>
<keyword evidence="6" id="KW-1185">Reference proteome</keyword>
<sequence>MPGNPATTMLYAKVDFVWSCPHCSKGNVASNALCCKCNRRNLSTIPDPSAIHEVICQVFGGPVAIL</sequence>
<gene>
    <name evidence="5" type="ORF">BD410DRAFT_794972</name>
</gene>
<reference evidence="5 6" key="1">
    <citation type="submission" date="2018-06" db="EMBL/GenBank/DDBJ databases">
        <title>A transcriptomic atlas of mushroom development highlights an independent origin of complex multicellularity.</title>
        <authorList>
            <consortium name="DOE Joint Genome Institute"/>
            <person name="Krizsan K."/>
            <person name="Almasi E."/>
            <person name="Merenyi Z."/>
            <person name="Sahu N."/>
            <person name="Viragh M."/>
            <person name="Koszo T."/>
            <person name="Mondo S."/>
            <person name="Kiss B."/>
            <person name="Balint B."/>
            <person name="Kues U."/>
            <person name="Barry K."/>
            <person name="Hegedus J.C."/>
            <person name="Henrissat B."/>
            <person name="Johnson J."/>
            <person name="Lipzen A."/>
            <person name="Ohm R."/>
            <person name="Nagy I."/>
            <person name="Pangilinan J."/>
            <person name="Yan J."/>
            <person name="Xiong Y."/>
            <person name="Grigoriev I.V."/>
            <person name="Hibbett D.S."/>
            <person name="Nagy L.G."/>
        </authorList>
    </citation>
    <scope>NUCLEOTIDE SEQUENCE [LARGE SCALE GENOMIC DNA]</scope>
    <source>
        <strain evidence="5 6">SZMC22713</strain>
    </source>
</reference>
<evidence type="ECO:0000259" key="4">
    <source>
        <dbReference type="PROSITE" id="PS01358"/>
    </source>
</evidence>
<keyword evidence="3" id="KW-0862">Zinc</keyword>
<feature type="domain" description="RanBP2-type" evidence="4">
    <location>
        <begin position="18"/>
        <end position="37"/>
    </location>
</feature>
<evidence type="ECO:0000256" key="2">
    <source>
        <dbReference type="ARBA" id="ARBA00022771"/>
    </source>
</evidence>
<dbReference type="GO" id="GO:0008270">
    <property type="term" value="F:zinc ion binding"/>
    <property type="evidence" value="ECO:0007669"/>
    <property type="project" value="UniProtKB-KW"/>
</dbReference>
<dbReference type="InterPro" id="IPR001876">
    <property type="entry name" value="Znf_RanBP2"/>
</dbReference>
<protein>
    <recommendedName>
        <fullName evidence="4">RanBP2-type domain-containing protein</fullName>
    </recommendedName>
</protein>
<organism evidence="5 6">
    <name type="scientific">Rickenella mellea</name>
    <dbReference type="NCBI Taxonomy" id="50990"/>
    <lineage>
        <taxon>Eukaryota</taxon>
        <taxon>Fungi</taxon>
        <taxon>Dikarya</taxon>
        <taxon>Basidiomycota</taxon>
        <taxon>Agaricomycotina</taxon>
        <taxon>Agaricomycetes</taxon>
        <taxon>Hymenochaetales</taxon>
        <taxon>Rickenellaceae</taxon>
        <taxon>Rickenella</taxon>
    </lineage>
</organism>
<dbReference type="VEuPathDB" id="FungiDB:BD410DRAFT_794972"/>
<keyword evidence="2" id="KW-0863">Zinc-finger</keyword>
<dbReference type="PROSITE" id="PS01358">
    <property type="entry name" value="ZF_RANBP2_1"/>
    <property type="match status" value="1"/>
</dbReference>
<keyword evidence="1" id="KW-0479">Metal-binding</keyword>
<evidence type="ECO:0000313" key="6">
    <source>
        <dbReference type="Proteomes" id="UP000294933"/>
    </source>
</evidence>
<evidence type="ECO:0000256" key="1">
    <source>
        <dbReference type="ARBA" id="ARBA00022723"/>
    </source>
</evidence>
<evidence type="ECO:0000256" key="3">
    <source>
        <dbReference type="ARBA" id="ARBA00022833"/>
    </source>
</evidence>
<dbReference type="AlphaFoldDB" id="A0A4Y7PQC9"/>
<dbReference type="Proteomes" id="UP000294933">
    <property type="component" value="Unassembled WGS sequence"/>
</dbReference>
<dbReference type="EMBL" id="ML170235">
    <property type="protein sequence ID" value="TDL16769.1"/>
    <property type="molecule type" value="Genomic_DNA"/>
</dbReference>
<accession>A0A4Y7PQC9</accession>
<proteinExistence type="predicted"/>
<name>A0A4Y7PQC9_9AGAM</name>